<dbReference type="EMBL" id="LAZR01021750">
    <property type="protein sequence ID" value="KKL84261.1"/>
    <property type="molecule type" value="Genomic_DNA"/>
</dbReference>
<dbReference type="InterPro" id="IPR058915">
    <property type="entry name" value="AcrVA2-like"/>
</dbReference>
<gene>
    <name evidence="1" type="ORF">LCGC14_1966520</name>
</gene>
<reference evidence="1" key="1">
    <citation type="journal article" date="2015" name="Nature">
        <title>Complex archaea that bridge the gap between prokaryotes and eukaryotes.</title>
        <authorList>
            <person name="Spang A."/>
            <person name="Saw J.H."/>
            <person name="Jorgensen S.L."/>
            <person name="Zaremba-Niedzwiedzka K."/>
            <person name="Martijn J."/>
            <person name="Lind A.E."/>
            <person name="van Eijk R."/>
            <person name="Schleper C."/>
            <person name="Guy L."/>
            <person name="Ettema T.J."/>
        </authorList>
    </citation>
    <scope>NUCLEOTIDE SEQUENCE</scope>
</reference>
<dbReference type="AlphaFoldDB" id="A0A0F9G1E2"/>
<name>A0A0F9G1E2_9ZZZZ</name>
<comment type="caution">
    <text evidence="1">The sequence shown here is derived from an EMBL/GenBank/DDBJ whole genome shotgun (WGS) entry which is preliminary data.</text>
</comment>
<proteinExistence type="predicted"/>
<protein>
    <submittedName>
        <fullName evidence="1">Uncharacterized protein</fullName>
    </submittedName>
</protein>
<accession>A0A0F9G1E2</accession>
<dbReference type="Pfam" id="PF26125">
    <property type="entry name" value="AcrVA2-like"/>
    <property type="match status" value="1"/>
</dbReference>
<organism evidence="1">
    <name type="scientific">marine sediment metagenome</name>
    <dbReference type="NCBI Taxonomy" id="412755"/>
    <lineage>
        <taxon>unclassified sequences</taxon>
        <taxon>metagenomes</taxon>
        <taxon>ecological metagenomes</taxon>
    </lineage>
</organism>
<sequence>MPLHTHLYHCDRFFRERLELLPLISEHERVQNHLRNAQLSPDQRDYWLGMEKRAWQHLCSYLSLPDNDECYELVQREQDYERTIERFERDGAGIFEFQPSLVEMLHATEVGAIEIGSLRFPYPTLYIDLGGFDFLPEISKTHRIEGIYLTDDSLEDMLQRGVDSTDESYLDGPRPPVYTEDEWVEVKAALLQGKRKSESRLDELRRDPDSFNYGNDEYSMLLAHFVFCRRDNLNLELSGPEIVEEPSFRLFLNVPRHTTTVDEAIEYTIENGLPADTYDETVEHGKSAYNVTNHPEHTREALQLIFNLLCYLNVKDREIERRLSNERFEEKLSRASSDKARNRVLSKAKTQGARHVQFCGHRTFSHARAKGAPRKAAHWRRGHWRNQAYGTEHLERRLVWIRPVVVKGNSDQPSDRRVYDVENPDSE</sequence>
<evidence type="ECO:0000313" key="1">
    <source>
        <dbReference type="EMBL" id="KKL84261.1"/>
    </source>
</evidence>